<reference evidence="3" key="1">
    <citation type="journal article" date="2019" name="Int. J. Syst. Evol. Microbiol.">
        <title>The Global Catalogue of Microorganisms (GCM) 10K type strain sequencing project: providing services to taxonomists for standard genome sequencing and annotation.</title>
        <authorList>
            <consortium name="The Broad Institute Genomics Platform"/>
            <consortium name="The Broad Institute Genome Sequencing Center for Infectious Disease"/>
            <person name="Wu L."/>
            <person name="Ma J."/>
        </authorList>
    </citation>
    <scope>NUCLEOTIDE SEQUENCE [LARGE SCALE GENOMIC DNA]</scope>
    <source>
        <strain evidence="3">NBRC 102122</strain>
    </source>
</reference>
<gene>
    <name evidence="2" type="ORF">GCM10007923_48370</name>
</gene>
<evidence type="ECO:0000259" key="1">
    <source>
        <dbReference type="Pfam" id="PF01370"/>
    </source>
</evidence>
<evidence type="ECO:0000313" key="2">
    <source>
        <dbReference type="EMBL" id="GLR53621.1"/>
    </source>
</evidence>
<dbReference type="CDD" id="cd08946">
    <property type="entry name" value="SDR_e"/>
    <property type="match status" value="1"/>
</dbReference>
<feature type="domain" description="NAD-dependent epimerase/dehydratase" evidence="1">
    <location>
        <begin position="3"/>
        <end position="219"/>
    </location>
</feature>
<dbReference type="Pfam" id="PF01370">
    <property type="entry name" value="Epimerase"/>
    <property type="match status" value="1"/>
</dbReference>
<dbReference type="RefSeq" id="WP_244767686.1">
    <property type="nucleotide sequence ID" value="NZ_BSOP01000042.1"/>
</dbReference>
<comment type="caution">
    <text evidence="2">The sequence shown here is derived from an EMBL/GenBank/DDBJ whole genome shotgun (WGS) entry which is preliminary data.</text>
</comment>
<sequence>MRVLITGAGGFIGAWAIRRFIAADVAVRAFDIRSDRRIPDEVDVAAADAVEWSRGDITDAAAVEKAARGCAAIVHLAGLQTPACMADPVAGAMVNVIGTLNVFRAALSTEAGFVVYASSAAVFGPDNGHTPFPVTHYGTYKLANEGNARAFFREEGLSSIGLRPFTVYGPGRDTGLSAGFTLACRAAAERRPYVIGLTGASDMLFVDDVAAAIETAVATRPKGASAFSLIGETASVEDFIREIGRHVPDAQIRAEGPPISTYFELTPDRIETVLPGLPRTPLEAGVRRTINHYRRRVGR</sequence>
<dbReference type="SUPFAM" id="SSF51735">
    <property type="entry name" value="NAD(P)-binding Rossmann-fold domains"/>
    <property type="match status" value="1"/>
</dbReference>
<dbReference type="EMBL" id="BSOP01000042">
    <property type="protein sequence ID" value="GLR53621.1"/>
    <property type="molecule type" value="Genomic_DNA"/>
</dbReference>
<dbReference type="PANTHER" id="PTHR43245">
    <property type="entry name" value="BIFUNCTIONAL POLYMYXIN RESISTANCE PROTEIN ARNA"/>
    <property type="match status" value="1"/>
</dbReference>
<dbReference type="Proteomes" id="UP001156702">
    <property type="component" value="Unassembled WGS sequence"/>
</dbReference>
<name>A0ABQ5ZRH5_9HYPH</name>
<accession>A0ABQ5ZRH5</accession>
<evidence type="ECO:0000313" key="3">
    <source>
        <dbReference type="Proteomes" id="UP001156702"/>
    </source>
</evidence>
<dbReference type="Gene3D" id="3.40.50.720">
    <property type="entry name" value="NAD(P)-binding Rossmann-like Domain"/>
    <property type="match status" value="1"/>
</dbReference>
<organism evidence="2 3">
    <name type="scientific">Shinella yambaruensis</name>
    <dbReference type="NCBI Taxonomy" id="415996"/>
    <lineage>
        <taxon>Bacteria</taxon>
        <taxon>Pseudomonadati</taxon>
        <taxon>Pseudomonadota</taxon>
        <taxon>Alphaproteobacteria</taxon>
        <taxon>Hyphomicrobiales</taxon>
        <taxon>Rhizobiaceae</taxon>
        <taxon>Shinella</taxon>
    </lineage>
</organism>
<protein>
    <submittedName>
        <fullName evidence="2">Nucleoside-diphosphate sugar epimerase</fullName>
    </submittedName>
</protein>
<keyword evidence="3" id="KW-1185">Reference proteome</keyword>
<dbReference type="InterPro" id="IPR050177">
    <property type="entry name" value="Lipid_A_modif_metabolic_enz"/>
</dbReference>
<dbReference type="InterPro" id="IPR001509">
    <property type="entry name" value="Epimerase_deHydtase"/>
</dbReference>
<proteinExistence type="predicted"/>
<dbReference type="InterPro" id="IPR036291">
    <property type="entry name" value="NAD(P)-bd_dom_sf"/>
</dbReference>